<evidence type="ECO:0000259" key="4">
    <source>
        <dbReference type="PROSITE" id="PS50804"/>
    </source>
</evidence>
<dbReference type="SMART" id="SM00431">
    <property type="entry name" value="SCAN"/>
    <property type="match status" value="1"/>
</dbReference>
<dbReference type="eggNOG" id="KOG1721">
    <property type="taxonomic scope" value="Eukaryota"/>
</dbReference>
<dbReference type="InterPro" id="IPR021109">
    <property type="entry name" value="Peptidase_aspartic_dom_sf"/>
</dbReference>
<dbReference type="Gene3D" id="2.40.70.10">
    <property type="entry name" value="Acid Proteases"/>
    <property type="match status" value="1"/>
</dbReference>
<organism evidence="5">
    <name type="scientific">Amphimedon queenslandica</name>
    <name type="common">Sponge</name>
    <dbReference type="NCBI Taxonomy" id="400682"/>
    <lineage>
        <taxon>Eukaryota</taxon>
        <taxon>Metazoa</taxon>
        <taxon>Porifera</taxon>
        <taxon>Demospongiae</taxon>
        <taxon>Heteroscleromorpha</taxon>
        <taxon>Haplosclerida</taxon>
        <taxon>Niphatidae</taxon>
        <taxon>Amphimedon</taxon>
    </lineage>
</organism>
<dbReference type="Pfam" id="PF13650">
    <property type="entry name" value="Asp_protease_2"/>
    <property type="match status" value="1"/>
</dbReference>
<dbReference type="InterPro" id="IPR036875">
    <property type="entry name" value="Znf_CCHC_sf"/>
</dbReference>
<keyword evidence="1" id="KW-0863">Zinc-finger</keyword>
<dbReference type="OrthoDB" id="6077919at2759"/>
<evidence type="ECO:0000256" key="1">
    <source>
        <dbReference type="PROSITE-ProRule" id="PRU00047"/>
    </source>
</evidence>
<dbReference type="PROSITE" id="PS50158">
    <property type="entry name" value="ZF_CCHC"/>
    <property type="match status" value="1"/>
</dbReference>
<feature type="domain" description="SCAN box" evidence="4">
    <location>
        <begin position="44"/>
        <end position="122"/>
    </location>
</feature>
<evidence type="ECO:0000256" key="2">
    <source>
        <dbReference type="SAM" id="MobiDB-lite"/>
    </source>
</evidence>
<dbReference type="InterPro" id="IPR001878">
    <property type="entry name" value="Znf_CCHC"/>
</dbReference>
<feature type="region of interest" description="Disordered" evidence="2">
    <location>
        <begin position="309"/>
        <end position="385"/>
    </location>
</feature>
<dbReference type="PROSITE" id="PS50804">
    <property type="entry name" value="SCAN_BOX"/>
    <property type="match status" value="1"/>
</dbReference>
<dbReference type="STRING" id="400682.A0A1X7VUY5"/>
<dbReference type="SMART" id="SM00343">
    <property type="entry name" value="ZnF_C2HC"/>
    <property type="match status" value="2"/>
</dbReference>
<protein>
    <recommendedName>
        <fullName evidence="6">CCHC-type domain-containing protein</fullName>
    </recommendedName>
</protein>
<evidence type="ECO:0000259" key="3">
    <source>
        <dbReference type="PROSITE" id="PS50158"/>
    </source>
</evidence>
<dbReference type="SUPFAM" id="SSF47353">
    <property type="entry name" value="Retrovirus capsid dimerization domain-like"/>
    <property type="match status" value="1"/>
</dbReference>
<dbReference type="SUPFAM" id="SSF57756">
    <property type="entry name" value="Retrovirus zinc finger-like domains"/>
    <property type="match status" value="1"/>
</dbReference>
<dbReference type="AlphaFoldDB" id="A0A1X7VUY5"/>
<name>A0A1X7VUY5_AMPQE</name>
<accession>A0A1X7VUY5</accession>
<dbReference type="InterPro" id="IPR038269">
    <property type="entry name" value="SCAN_sf"/>
</dbReference>
<feature type="domain" description="CCHC-type" evidence="3">
    <location>
        <begin position="174"/>
        <end position="189"/>
    </location>
</feature>
<evidence type="ECO:0000313" key="5">
    <source>
        <dbReference type="EnsemblMetazoa" id="Aqu2.1.43213_001"/>
    </source>
</evidence>
<evidence type="ECO:0008006" key="6">
    <source>
        <dbReference type="Google" id="ProtNLM"/>
    </source>
</evidence>
<dbReference type="PANTHER" id="PTHR46888">
    <property type="entry name" value="ZINC KNUCKLE DOMAINCONTAINING PROTEIN-RELATED"/>
    <property type="match status" value="1"/>
</dbReference>
<keyword evidence="1" id="KW-0862">Zinc</keyword>
<dbReference type="EnsemblMetazoa" id="Aqu2.1.43213_001">
    <property type="protein sequence ID" value="Aqu2.1.43213_001"/>
    <property type="gene ID" value="Aqu2.1.43213"/>
</dbReference>
<dbReference type="OMA" id="CSANIKR"/>
<dbReference type="InParanoid" id="A0A1X7VUY5"/>
<dbReference type="InterPro" id="IPR003309">
    <property type="entry name" value="SCAN_dom"/>
</dbReference>
<dbReference type="GO" id="GO:0008270">
    <property type="term" value="F:zinc ion binding"/>
    <property type="evidence" value="ECO:0007669"/>
    <property type="project" value="UniProtKB-KW"/>
</dbReference>
<reference evidence="5" key="1">
    <citation type="submission" date="2017-05" db="UniProtKB">
        <authorList>
            <consortium name="EnsemblMetazoa"/>
        </authorList>
    </citation>
    <scope>IDENTIFICATION</scope>
</reference>
<sequence>MLAPQLTGKALKAHVAMANADAKDYMKVNKAIFRHYDINEETYKRFCSANIKRTEAPFEMLTQITDLADKWLVSCTTREEVIDCVILEQFVNVLPKEARTWVKERKPSSSKEAGRLAEDFRQATKDKWEAAIGRKVEEKRCQNCKVGHLAKDCRQWKDLDKSSKEDKNKPQITCYNCKARGHIAKNCPKAMFCRLREESLNQRLLYGRVEGRVMKDIQLDTGCSHTVVRSELVDKQKFQGDTVSIHFAHGDIVSYPVAVVEIDVGRKLLQVEAAVSDTLPRSVLLGTDVPELNSLHREKRGESGCAVVTRSGARRQKKEEEELQWKEKESGAKTTVEVDAEESDTVELTPAIENGRQLSKGPGDKGGQMKPSKTRRNRRMAGGEE</sequence>
<dbReference type="GO" id="GO:0003676">
    <property type="term" value="F:nucleic acid binding"/>
    <property type="evidence" value="ECO:0007669"/>
    <property type="project" value="InterPro"/>
</dbReference>
<keyword evidence="1" id="KW-0479">Metal-binding</keyword>
<dbReference type="Pfam" id="PF02023">
    <property type="entry name" value="SCAN"/>
    <property type="match status" value="1"/>
</dbReference>
<feature type="compositionally biased region" description="Basic and acidic residues" evidence="2">
    <location>
        <begin position="317"/>
        <end position="331"/>
    </location>
</feature>
<dbReference type="Gene3D" id="1.10.4020.10">
    <property type="entry name" value="DNA breaking-rejoining enzymes"/>
    <property type="match status" value="1"/>
</dbReference>
<dbReference type="Pfam" id="PF00098">
    <property type="entry name" value="zf-CCHC"/>
    <property type="match status" value="1"/>
</dbReference>
<dbReference type="SUPFAM" id="SSF50630">
    <property type="entry name" value="Acid proteases"/>
    <property type="match status" value="1"/>
</dbReference>
<dbReference type="Gene3D" id="4.10.60.10">
    <property type="entry name" value="Zinc finger, CCHC-type"/>
    <property type="match status" value="1"/>
</dbReference>
<proteinExistence type="predicted"/>
<dbReference type="PANTHER" id="PTHR46888:SF1">
    <property type="entry name" value="RIBONUCLEASE H"/>
    <property type="match status" value="1"/>
</dbReference>